<sequence length="96" mass="10144">MTPPNTPVGGGGGNFGIFKPGGGNRAVAVEFDTFRNSWDPQIQHIGIDVNSIVSTKTDHFILDNGGVANVVIKYDASTKILNVALAFHSLGTLYTI</sequence>
<comment type="similarity">
    <text evidence="1">Belongs to the leguminous lectin family.</text>
</comment>
<keyword evidence="5" id="KW-1185">Reference proteome</keyword>
<dbReference type="InterPro" id="IPR013320">
    <property type="entry name" value="ConA-like_dom_sf"/>
</dbReference>
<proteinExistence type="inferred from homology"/>
<evidence type="ECO:0000313" key="4">
    <source>
        <dbReference type="EMBL" id="KAK7393190.1"/>
    </source>
</evidence>
<evidence type="ECO:0000256" key="1">
    <source>
        <dbReference type="ARBA" id="ARBA00007606"/>
    </source>
</evidence>
<dbReference type="PANTHER" id="PTHR32401:SF45">
    <property type="entry name" value="LECTIN"/>
    <property type="match status" value="1"/>
</dbReference>
<evidence type="ECO:0000313" key="5">
    <source>
        <dbReference type="Proteomes" id="UP001386955"/>
    </source>
</evidence>
<dbReference type="PROSITE" id="PS00307">
    <property type="entry name" value="LECTIN_LEGUME_BETA"/>
    <property type="match status" value="1"/>
</dbReference>
<dbReference type="AlphaFoldDB" id="A0AAN9XI98"/>
<gene>
    <name evidence="4" type="ORF">VNO78_21704</name>
</gene>
<dbReference type="SUPFAM" id="SSF49899">
    <property type="entry name" value="Concanavalin A-like lectins/glucanases"/>
    <property type="match status" value="1"/>
</dbReference>
<feature type="domain" description="Legume lectin" evidence="3">
    <location>
        <begin position="6"/>
        <end position="87"/>
    </location>
</feature>
<dbReference type="InterPro" id="IPR019825">
    <property type="entry name" value="Lectin_legB_Mn/Ca_BS"/>
</dbReference>
<dbReference type="PANTHER" id="PTHR32401">
    <property type="entry name" value="CONCANAVALIN A-LIKE LECTIN FAMILY PROTEIN"/>
    <property type="match status" value="1"/>
</dbReference>
<dbReference type="GO" id="GO:0030246">
    <property type="term" value="F:carbohydrate binding"/>
    <property type="evidence" value="ECO:0007669"/>
    <property type="project" value="UniProtKB-KW"/>
</dbReference>
<dbReference type="Proteomes" id="UP001386955">
    <property type="component" value="Unassembled WGS sequence"/>
</dbReference>
<name>A0AAN9XI98_PSOTE</name>
<keyword evidence="2" id="KW-0430">Lectin</keyword>
<dbReference type="Gene3D" id="2.60.120.200">
    <property type="match status" value="1"/>
</dbReference>
<organism evidence="4 5">
    <name type="scientific">Psophocarpus tetragonolobus</name>
    <name type="common">Winged bean</name>
    <name type="synonym">Dolichos tetragonolobus</name>
    <dbReference type="NCBI Taxonomy" id="3891"/>
    <lineage>
        <taxon>Eukaryota</taxon>
        <taxon>Viridiplantae</taxon>
        <taxon>Streptophyta</taxon>
        <taxon>Embryophyta</taxon>
        <taxon>Tracheophyta</taxon>
        <taxon>Spermatophyta</taxon>
        <taxon>Magnoliopsida</taxon>
        <taxon>eudicotyledons</taxon>
        <taxon>Gunneridae</taxon>
        <taxon>Pentapetalae</taxon>
        <taxon>rosids</taxon>
        <taxon>fabids</taxon>
        <taxon>Fabales</taxon>
        <taxon>Fabaceae</taxon>
        <taxon>Papilionoideae</taxon>
        <taxon>50 kb inversion clade</taxon>
        <taxon>NPAAA clade</taxon>
        <taxon>indigoferoid/millettioid clade</taxon>
        <taxon>Phaseoleae</taxon>
        <taxon>Psophocarpus</taxon>
    </lineage>
</organism>
<dbReference type="EMBL" id="JAYMYS010000005">
    <property type="protein sequence ID" value="KAK7393190.1"/>
    <property type="molecule type" value="Genomic_DNA"/>
</dbReference>
<comment type="caution">
    <text evidence="4">The sequence shown here is derived from an EMBL/GenBank/DDBJ whole genome shotgun (WGS) entry which is preliminary data.</text>
</comment>
<dbReference type="Pfam" id="PF00139">
    <property type="entry name" value="Lectin_legB"/>
    <property type="match status" value="1"/>
</dbReference>
<dbReference type="InterPro" id="IPR001220">
    <property type="entry name" value="Legume_lectin_dom"/>
</dbReference>
<protein>
    <recommendedName>
        <fullName evidence="3">Legume lectin domain-containing protein</fullName>
    </recommendedName>
</protein>
<reference evidence="4 5" key="1">
    <citation type="submission" date="2024-01" db="EMBL/GenBank/DDBJ databases">
        <title>The genomes of 5 underutilized Papilionoideae crops provide insights into root nodulation and disease resistanc.</title>
        <authorList>
            <person name="Jiang F."/>
        </authorList>
    </citation>
    <scope>NUCLEOTIDE SEQUENCE [LARGE SCALE GENOMIC DNA]</scope>
    <source>
        <strain evidence="4">DUOXIRENSHENG_FW03</strain>
        <tissue evidence="4">Leaves</tissue>
    </source>
</reference>
<dbReference type="InterPro" id="IPR050258">
    <property type="entry name" value="Leguminous_Lectin"/>
</dbReference>
<evidence type="ECO:0000259" key="3">
    <source>
        <dbReference type="Pfam" id="PF00139"/>
    </source>
</evidence>
<evidence type="ECO:0000256" key="2">
    <source>
        <dbReference type="ARBA" id="ARBA00022734"/>
    </source>
</evidence>
<accession>A0AAN9XI98</accession>